<protein>
    <submittedName>
        <fullName evidence="2">Uncharacterized protein</fullName>
    </submittedName>
</protein>
<dbReference type="EMBL" id="BCLP01044344">
    <property type="protein sequence ID" value="GAU10350.1"/>
    <property type="molecule type" value="Genomic_DNA"/>
</dbReference>
<sequence length="292" mass="31268">MLEGGPTIPRSSEKVGISQTYVDDVGGLVVPISNTNLCEQVDAYTVADKSGLKNSHVENNGSKVIKTKKGVLFVDGPNLTNNNKSDGAVVAKGTIQEGKAHGSGLSKKQKIPKKALKPDGVSKLKHGNKKIIPNLPFNKASKIPKMFQNIPRQKRILKLVGGGNQGAFDAAGSDSIRNSDVSPSEQSDSANGRIGIELEVLLPSFPVPVDKTVSLAARASSGMDLILHADGEGRPKSRQVVEGEKLIDLAEEVGLKFHGRVGEDLARVVAMDERDCKEKEGWEMRRENAGFQ</sequence>
<evidence type="ECO:0000313" key="3">
    <source>
        <dbReference type="Proteomes" id="UP000242715"/>
    </source>
</evidence>
<keyword evidence="3" id="KW-1185">Reference proteome</keyword>
<feature type="region of interest" description="Disordered" evidence="1">
    <location>
        <begin position="170"/>
        <end position="190"/>
    </location>
</feature>
<dbReference type="Proteomes" id="UP000242715">
    <property type="component" value="Unassembled WGS sequence"/>
</dbReference>
<name>A0A1B5Z8E3_TRISU</name>
<reference evidence="3" key="1">
    <citation type="journal article" date="2017" name="Front. Plant Sci.">
        <title>Climate Clever Clovers: New Paradigm to Reduce the Environmental Footprint of Ruminants by Breeding Low Methanogenic Forages Utilizing Haplotype Variation.</title>
        <authorList>
            <person name="Kaur P."/>
            <person name="Appels R."/>
            <person name="Bayer P.E."/>
            <person name="Keeble-Gagnere G."/>
            <person name="Wang J."/>
            <person name="Hirakawa H."/>
            <person name="Shirasawa K."/>
            <person name="Vercoe P."/>
            <person name="Stefanova K."/>
            <person name="Durmic Z."/>
            <person name="Nichols P."/>
            <person name="Revell C."/>
            <person name="Isobe S.N."/>
            <person name="Edwards D."/>
            <person name="Erskine W."/>
        </authorList>
    </citation>
    <scope>NUCLEOTIDE SEQUENCE [LARGE SCALE GENOMIC DNA]</scope>
    <source>
        <strain evidence="3">cv. Daliak</strain>
    </source>
</reference>
<organism evidence="2 3">
    <name type="scientific">Trifolium subterraneum</name>
    <name type="common">Subterranean clover</name>
    <dbReference type="NCBI Taxonomy" id="3900"/>
    <lineage>
        <taxon>Eukaryota</taxon>
        <taxon>Viridiplantae</taxon>
        <taxon>Streptophyta</taxon>
        <taxon>Embryophyta</taxon>
        <taxon>Tracheophyta</taxon>
        <taxon>Spermatophyta</taxon>
        <taxon>Magnoliopsida</taxon>
        <taxon>eudicotyledons</taxon>
        <taxon>Gunneridae</taxon>
        <taxon>Pentapetalae</taxon>
        <taxon>rosids</taxon>
        <taxon>fabids</taxon>
        <taxon>Fabales</taxon>
        <taxon>Fabaceae</taxon>
        <taxon>Papilionoideae</taxon>
        <taxon>50 kb inversion clade</taxon>
        <taxon>NPAAA clade</taxon>
        <taxon>Hologalegina</taxon>
        <taxon>IRL clade</taxon>
        <taxon>Trifolieae</taxon>
        <taxon>Trifolium</taxon>
    </lineage>
</organism>
<evidence type="ECO:0000256" key="1">
    <source>
        <dbReference type="SAM" id="MobiDB-lite"/>
    </source>
</evidence>
<dbReference type="AlphaFoldDB" id="A0A1B5Z8E3"/>
<feature type="compositionally biased region" description="Polar residues" evidence="1">
    <location>
        <begin position="175"/>
        <end position="190"/>
    </location>
</feature>
<proteinExistence type="predicted"/>
<comment type="caution">
    <text evidence="2">The sequence shown here is derived from an EMBL/GenBank/DDBJ whole genome shotgun (WGS) entry which is preliminary data.</text>
</comment>
<evidence type="ECO:0000313" key="2">
    <source>
        <dbReference type="EMBL" id="GAU10350.1"/>
    </source>
</evidence>
<dbReference type="OrthoDB" id="10610554at2759"/>
<gene>
    <name evidence="2" type="ORF">TSUD_420490</name>
</gene>
<accession>A0A1B5Z8E3</accession>